<protein>
    <recommendedName>
        <fullName evidence="3">CMP/dCMP-type deaminase domain-containing protein</fullName>
    </recommendedName>
</protein>
<evidence type="ECO:0000313" key="4">
    <source>
        <dbReference type="EMBL" id="KKM60737.1"/>
    </source>
</evidence>
<organism evidence="4">
    <name type="scientific">marine sediment metagenome</name>
    <dbReference type="NCBI Taxonomy" id="412755"/>
    <lineage>
        <taxon>unclassified sequences</taxon>
        <taxon>metagenomes</taxon>
        <taxon>ecological metagenomes</taxon>
    </lineage>
</organism>
<feature type="domain" description="CMP/dCMP-type deaminase" evidence="3">
    <location>
        <begin position="1"/>
        <end position="117"/>
    </location>
</feature>
<dbReference type="SUPFAM" id="SSF53927">
    <property type="entry name" value="Cytidine deaminase-like"/>
    <property type="match status" value="1"/>
</dbReference>
<evidence type="ECO:0000259" key="3">
    <source>
        <dbReference type="PROSITE" id="PS51747"/>
    </source>
</evidence>
<dbReference type="AlphaFoldDB" id="A0A0F9LUG0"/>
<dbReference type="InterPro" id="IPR016193">
    <property type="entry name" value="Cytidine_deaminase-like"/>
</dbReference>
<comment type="caution">
    <text evidence="4">The sequence shown here is derived from an EMBL/GenBank/DDBJ whole genome shotgun (WGS) entry which is preliminary data.</text>
</comment>
<dbReference type="PROSITE" id="PS00903">
    <property type="entry name" value="CYT_DCMP_DEAMINASES_1"/>
    <property type="match status" value="1"/>
</dbReference>
<evidence type="ECO:0000256" key="2">
    <source>
        <dbReference type="ARBA" id="ARBA00022833"/>
    </source>
</evidence>
<keyword evidence="2" id="KW-0862">Zinc</keyword>
<sequence length="117" mass="13227">MNTDTFKYEAMLQSTRSIYKQPMGAVVVCKGQIVGRGFNKVHSTGVPRLDGRHAEREALNNTTAKYRKNSTIYVCRLAKDGSLALAKPCHACYTVMKKMGVKYVWFSTSSDWIRMIL</sequence>
<gene>
    <name evidence="4" type="ORF">LCGC14_1538840</name>
</gene>
<dbReference type="GO" id="GO:0008270">
    <property type="term" value="F:zinc ion binding"/>
    <property type="evidence" value="ECO:0007669"/>
    <property type="project" value="InterPro"/>
</dbReference>
<dbReference type="EMBL" id="LAZR01011621">
    <property type="protein sequence ID" value="KKM60737.1"/>
    <property type="molecule type" value="Genomic_DNA"/>
</dbReference>
<dbReference type="PROSITE" id="PS51747">
    <property type="entry name" value="CYT_DCMP_DEAMINASES_2"/>
    <property type="match status" value="1"/>
</dbReference>
<proteinExistence type="predicted"/>
<dbReference type="InterPro" id="IPR016192">
    <property type="entry name" value="APOBEC/CMP_deaminase_Zn-bd"/>
</dbReference>
<keyword evidence="1" id="KW-0479">Metal-binding</keyword>
<dbReference type="Pfam" id="PF00383">
    <property type="entry name" value="dCMP_cyt_deam_1"/>
    <property type="match status" value="1"/>
</dbReference>
<evidence type="ECO:0000256" key="1">
    <source>
        <dbReference type="ARBA" id="ARBA00022723"/>
    </source>
</evidence>
<accession>A0A0F9LUG0</accession>
<dbReference type="Gene3D" id="3.40.140.10">
    <property type="entry name" value="Cytidine Deaminase, domain 2"/>
    <property type="match status" value="1"/>
</dbReference>
<name>A0A0F9LUG0_9ZZZZ</name>
<reference evidence="4" key="1">
    <citation type="journal article" date="2015" name="Nature">
        <title>Complex archaea that bridge the gap between prokaryotes and eukaryotes.</title>
        <authorList>
            <person name="Spang A."/>
            <person name="Saw J.H."/>
            <person name="Jorgensen S.L."/>
            <person name="Zaremba-Niedzwiedzka K."/>
            <person name="Martijn J."/>
            <person name="Lind A.E."/>
            <person name="van Eijk R."/>
            <person name="Schleper C."/>
            <person name="Guy L."/>
            <person name="Ettema T.J."/>
        </authorList>
    </citation>
    <scope>NUCLEOTIDE SEQUENCE</scope>
</reference>
<dbReference type="InterPro" id="IPR002125">
    <property type="entry name" value="CMP_dCMP_dom"/>
</dbReference>
<dbReference type="GO" id="GO:0016787">
    <property type="term" value="F:hydrolase activity"/>
    <property type="evidence" value="ECO:0007669"/>
    <property type="project" value="InterPro"/>
</dbReference>